<evidence type="ECO:0000256" key="4">
    <source>
        <dbReference type="SAM" id="MobiDB-lite"/>
    </source>
</evidence>
<dbReference type="SMART" id="SM00387">
    <property type="entry name" value="HATPase_c"/>
    <property type="match status" value="1"/>
</dbReference>
<proteinExistence type="predicted"/>
<keyword evidence="1 3" id="KW-0597">Phosphoprotein</keyword>
<dbReference type="InterPro" id="IPR011006">
    <property type="entry name" value="CheY-like_superfamily"/>
</dbReference>
<evidence type="ECO:0000256" key="3">
    <source>
        <dbReference type="PROSITE-ProRule" id="PRU00169"/>
    </source>
</evidence>
<dbReference type="Proteomes" id="UP000011083">
    <property type="component" value="Unassembled WGS sequence"/>
</dbReference>
<feature type="signal peptide" evidence="6">
    <location>
        <begin position="1"/>
        <end position="21"/>
    </location>
</feature>
<dbReference type="SUPFAM" id="SSF52172">
    <property type="entry name" value="CheY-like"/>
    <property type="match status" value="1"/>
</dbReference>
<dbReference type="SMART" id="SM00388">
    <property type="entry name" value="HisKA"/>
    <property type="match status" value="1"/>
</dbReference>
<dbReference type="PROSITE" id="PS50110">
    <property type="entry name" value="RESPONSE_REGULATORY"/>
    <property type="match status" value="1"/>
</dbReference>
<evidence type="ECO:0000259" key="7">
    <source>
        <dbReference type="PROSITE" id="PS50109"/>
    </source>
</evidence>
<keyword evidence="2" id="KW-0902">Two-component regulatory system</keyword>
<evidence type="ECO:0000256" key="6">
    <source>
        <dbReference type="SAM" id="SignalP"/>
    </source>
</evidence>
<evidence type="ECO:0000313" key="9">
    <source>
        <dbReference type="EMBL" id="ELR25087.1"/>
    </source>
</evidence>
<dbReference type="InterPro" id="IPR004358">
    <property type="entry name" value="Sig_transdc_His_kin-like_C"/>
</dbReference>
<gene>
    <name evidence="9" type="ORF">ACA1_287880</name>
</gene>
<dbReference type="InterPro" id="IPR003661">
    <property type="entry name" value="HisK_dim/P_dom"/>
</dbReference>
<dbReference type="InterPro" id="IPR036097">
    <property type="entry name" value="HisK_dim/P_sf"/>
</dbReference>
<dbReference type="CDD" id="cd16922">
    <property type="entry name" value="HATPase_EvgS-ArcB-TorS-like"/>
    <property type="match status" value="1"/>
</dbReference>
<accession>L8HIR4</accession>
<evidence type="ECO:0000256" key="5">
    <source>
        <dbReference type="SAM" id="Phobius"/>
    </source>
</evidence>
<feature type="compositionally biased region" description="Basic and acidic residues" evidence="4">
    <location>
        <begin position="488"/>
        <end position="504"/>
    </location>
</feature>
<feature type="region of interest" description="Disordered" evidence="4">
    <location>
        <begin position="554"/>
        <end position="575"/>
    </location>
</feature>
<evidence type="ECO:0000256" key="2">
    <source>
        <dbReference type="ARBA" id="ARBA00023012"/>
    </source>
</evidence>
<dbReference type="PROSITE" id="PS50109">
    <property type="entry name" value="HIS_KIN"/>
    <property type="match status" value="1"/>
</dbReference>
<sequence length="575" mass="63004">MFSWIAMMPLVLFCLVGPRAGVVATFGLIGESLLIYALTPDDARNGQAFDLACVQLNQQGIVFVPFACAKLDIHGAHIGRFPTSLQGKLLTSKILLIAFMGVFAYVYESNRRSALRRMMVALQQKERVNVSLQQATKAKTAFLANMSHAMAKDLMEMPLSEGAFESARIISDCADHLLGLVNDILDFARIESNQLELESIPLSVCEEVDKAVSLHTVMAKKKHVALISEIDIAQPLRLGDPLRFRQILHNLLSNAIKFTPAEGHVMVSASTGQADPEIVSLSVADTGIGIPPQGLENIFKSFSQLDASVGRKFGGSGLGLAISKKLSLAMQGDIKVESEVGKGSVFTFTVRLPLYQPKTPLTMRREHPTTEDGTTAAAVKDLLHGRKVLVVEDNIINQKVATKMLTSLGCSVTIAGDGGAAVGLFERETFDVILMDVQMPIMDGFQATARIRHIEHRRAQTWEEYRCEEKPKSKELKPEEGDDENENEKEAEVRSTTDETEVKRTTHGTKRVPIVALTASATRDYETECLEKGMDRFLTKPFRKETLQATLIGLFRPPPPSEISSPPSPAPASPH</sequence>
<dbReference type="CDD" id="cd17546">
    <property type="entry name" value="REC_hyHK_CKI1_RcsC-like"/>
    <property type="match status" value="1"/>
</dbReference>
<protein>
    <submittedName>
        <fullName evidence="9">ATPase/histidine kinase/DNA gyrase B/HSP90 domain containing protein</fullName>
    </submittedName>
</protein>
<dbReference type="Pfam" id="PF00072">
    <property type="entry name" value="Response_reg"/>
    <property type="match status" value="1"/>
</dbReference>
<evidence type="ECO:0000313" key="10">
    <source>
        <dbReference type="Proteomes" id="UP000011083"/>
    </source>
</evidence>
<dbReference type="InterPro" id="IPR001789">
    <property type="entry name" value="Sig_transdc_resp-reg_receiver"/>
</dbReference>
<name>L8HIR4_ACACF</name>
<dbReference type="AlphaFoldDB" id="L8HIR4"/>
<keyword evidence="9" id="KW-0808">Transferase</keyword>
<keyword evidence="9" id="KW-0418">Kinase</keyword>
<keyword evidence="5" id="KW-0812">Transmembrane</keyword>
<dbReference type="InterPro" id="IPR036890">
    <property type="entry name" value="HATPase_C_sf"/>
</dbReference>
<evidence type="ECO:0000256" key="1">
    <source>
        <dbReference type="ARBA" id="ARBA00022553"/>
    </source>
</evidence>
<reference evidence="9" key="1">
    <citation type="journal article" date="2013" name="Genome Biol.">
        <title>Genome of Acanthamoeba castellanii highlights extensive lateral gene transfer and early evolution of tyrosine kinase signaling.</title>
        <authorList>
            <person name="Clarke M."/>
            <person name="Lohan A.J."/>
            <person name="Liu B."/>
            <person name="Lagkouvardos I."/>
            <person name="Roy S."/>
            <person name="Zafar N."/>
            <person name="Bertelli C."/>
            <person name="Schilde C."/>
            <person name="Kianianmomeni A."/>
            <person name="Burglin T.R."/>
            <person name="Frech C."/>
            <person name="Turcotte B."/>
            <person name="Kopec K.O."/>
            <person name="Synnott J.M."/>
            <person name="Choo C."/>
            <person name="Paponov I."/>
            <person name="Finkler A."/>
            <person name="Soon Heng Tan C."/>
            <person name="Hutchins A.P."/>
            <person name="Weinmeier T."/>
            <person name="Rattei T."/>
            <person name="Chu J.S."/>
            <person name="Gimenez G."/>
            <person name="Irimia M."/>
            <person name="Rigden D.J."/>
            <person name="Fitzpatrick D.A."/>
            <person name="Lorenzo-Morales J."/>
            <person name="Bateman A."/>
            <person name="Chiu C.H."/>
            <person name="Tang P."/>
            <person name="Hegemann P."/>
            <person name="Fromm H."/>
            <person name="Raoult D."/>
            <person name="Greub G."/>
            <person name="Miranda-Saavedra D."/>
            <person name="Chen N."/>
            <person name="Nash P."/>
            <person name="Ginger M.L."/>
            <person name="Horn M."/>
            <person name="Schaap P."/>
            <person name="Caler L."/>
            <person name="Loftus B."/>
        </authorList>
    </citation>
    <scope>NUCLEOTIDE SEQUENCE [LARGE SCALE GENOMIC DNA]</scope>
    <source>
        <strain evidence="9">Neff</strain>
    </source>
</reference>
<dbReference type="Pfam" id="PF02518">
    <property type="entry name" value="HATPase_c"/>
    <property type="match status" value="1"/>
</dbReference>
<dbReference type="Gene3D" id="1.10.287.130">
    <property type="match status" value="1"/>
</dbReference>
<dbReference type="KEGG" id="acan:ACA1_287880"/>
<dbReference type="InterPro" id="IPR003594">
    <property type="entry name" value="HATPase_dom"/>
</dbReference>
<feature type="compositionally biased region" description="Basic and acidic residues" evidence="4">
    <location>
        <begin position="464"/>
        <end position="479"/>
    </location>
</feature>
<dbReference type="PRINTS" id="PR00344">
    <property type="entry name" value="BCTRLSENSOR"/>
</dbReference>
<evidence type="ECO:0000259" key="8">
    <source>
        <dbReference type="PROSITE" id="PS50110"/>
    </source>
</evidence>
<dbReference type="OMA" id="ARAMNTE"/>
<dbReference type="EMBL" id="KB007805">
    <property type="protein sequence ID" value="ELR25087.1"/>
    <property type="molecule type" value="Genomic_DNA"/>
</dbReference>
<dbReference type="CDD" id="cd00082">
    <property type="entry name" value="HisKA"/>
    <property type="match status" value="1"/>
</dbReference>
<dbReference type="PANTHER" id="PTHR45339:SF1">
    <property type="entry name" value="HYBRID SIGNAL TRANSDUCTION HISTIDINE KINASE J"/>
    <property type="match status" value="1"/>
</dbReference>
<keyword evidence="10" id="KW-1185">Reference proteome</keyword>
<dbReference type="Gene3D" id="3.40.50.2300">
    <property type="match status" value="1"/>
</dbReference>
<feature type="compositionally biased region" description="Pro residues" evidence="4">
    <location>
        <begin position="556"/>
        <end position="575"/>
    </location>
</feature>
<dbReference type="PANTHER" id="PTHR45339">
    <property type="entry name" value="HYBRID SIGNAL TRANSDUCTION HISTIDINE KINASE J"/>
    <property type="match status" value="1"/>
</dbReference>
<keyword evidence="5" id="KW-1133">Transmembrane helix</keyword>
<feature type="region of interest" description="Disordered" evidence="4">
    <location>
        <begin position="464"/>
        <end position="507"/>
    </location>
</feature>
<feature type="transmembrane region" description="Helical" evidence="5">
    <location>
        <begin position="89"/>
        <end position="107"/>
    </location>
</feature>
<dbReference type="OrthoDB" id="18372at2759"/>
<feature type="domain" description="Histidine kinase" evidence="7">
    <location>
        <begin position="131"/>
        <end position="354"/>
    </location>
</feature>
<dbReference type="GeneID" id="14926130"/>
<dbReference type="VEuPathDB" id="AmoebaDB:ACA1_287880"/>
<organism evidence="9 10">
    <name type="scientific">Acanthamoeba castellanii (strain ATCC 30010 / Neff)</name>
    <dbReference type="NCBI Taxonomy" id="1257118"/>
    <lineage>
        <taxon>Eukaryota</taxon>
        <taxon>Amoebozoa</taxon>
        <taxon>Discosea</taxon>
        <taxon>Longamoebia</taxon>
        <taxon>Centramoebida</taxon>
        <taxon>Acanthamoebidae</taxon>
        <taxon>Acanthamoeba</taxon>
    </lineage>
</organism>
<feature type="domain" description="Response regulatory" evidence="8">
    <location>
        <begin position="387"/>
        <end position="555"/>
    </location>
</feature>
<keyword evidence="5" id="KW-0472">Membrane</keyword>
<dbReference type="SMART" id="SM00448">
    <property type="entry name" value="REC"/>
    <property type="match status" value="1"/>
</dbReference>
<dbReference type="SUPFAM" id="SSF55874">
    <property type="entry name" value="ATPase domain of HSP90 chaperone/DNA topoisomerase II/histidine kinase"/>
    <property type="match status" value="1"/>
</dbReference>
<dbReference type="SUPFAM" id="SSF47384">
    <property type="entry name" value="Homodimeric domain of signal transducing histidine kinase"/>
    <property type="match status" value="1"/>
</dbReference>
<dbReference type="FunFam" id="3.30.565.10:FF:000010">
    <property type="entry name" value="Sensor histidine kinase RcsC"/>
    <property type="match status" value="1"/>
</dbReference>
<feature type="modified residue" description="4-aspartylphosphate" evidence="3">
    <location>
        <position position="436"/>
    </location>
</feature>
<dbReference type="RefSeq" id="XP_004367842.1">
    <property type="nucleotide sequence ID" value="XM_004367785.1"/>
</dbReference>
<dbReference type="Gene3D" id="3.30.565.10">
    <property type="entry name" value="Histidine kinase-like ATPase, C-terminal domain"/>
    <property type="match status" value="1"/>
</dbReference>
<keyword evidence="6" id="KW-0732">Signal</keyword>
<feature type="chain" id="PRO_5003990502" evidence="6">
    <location>
        <begin position="22"/>
        <end position="575"/>
    </location>
</feature>
<dbReference type="GO" id="GO:0000155">
    <property type="term" value="F:phosphorelay sensor kinase activity"/>
    <property type="evidence" value="ECO:0007669"/>
    <property type="project" value="InterPro"/>
</dbReference>
<dbReference type="InterPro" id="IPR005467">
    <property type="entry name" value="His_kinase_dom"/>
</dbReference>